<proteinExistence type="predicted"/>
<evidence type="ECO:0000313" key="2">
    <source>
        <dbReference type="EMBL" id="CAA9555046.1"/>
    </source>
</evidence>
<feature type="compositionally biased region" description="Basic and acidic residues" evidence="1">
    <location>
        <begin position="27"/>
        <end position="37"/>
    </location>
</feature>
<feature type="compositionally biased region" description="Gly residues" evidence="1">
    <location>
        <begin position="112"/>
        <end position="127"/>
    </location>
</feature>
<evidence type="ECO:0000256" key="1">
    <source>
        <dbReference type="SAM" id="MobiDB-lite"/>
    </source>
</evidence>
<dbReference type="EMBL" id="CADCWF010000130">
    <property type="protein sequence ID" value="CAA9555046.1"/>
    <property type="molecule type" value="Genomic_DNA"/>
</dbReference>
<feature type="compositionally biased region" description="Basic and acidic residues" evidence="1">
    <location>
        <begin position="77"/>
        <end position="111"/>
    </location>
</feature>
<sequence length="137" mass="14347">AAGHPRRQGALGPDRRCRYQRRARHGPHGDAAHRADRSGSGPVRLRSRRWTLRPGHPPGGDVRPCARPGDRAGGGADRGRCSAGERELHPRRRDGVRDGAELGRGGGDRHGGAGGGRPGRDGGGADGFGRLRPGDGL</sequence>
<organism evidence="2">
    <name type="scientific">uncultured Thermomicrobiales bacterium</name>
    <dbReference type="NCBI Taxonomy" id="1645740"/>
    <lineage>
        <taxon>Bacteria</taxon>
        <taxon>Pseudomonadati</taxon>
        <taxon>Thermomicrobiota</taxon>
        <taxon>Thermomicrobia</taxon>
        <taxon>Thermomicrobiales</taxon>
        <taxon>environmental samples</taxon>
    </lineage>
</organism>
<reference evidence="2" key="1">
    <citation type="submission" date="2020-02" db="EMBL/GenBank/DDBJ databases">
        <authorList>
            <person name="Meier V. D."/>
        </authorList>
    </citation>
    <scope>NUCLEOTIDE SEQUENCE</scope>
    <source>
        <strain evidence="2">AVDCRST_MAG59</strain>
    </source>
</reference>
<protein>
    <submittedName>
        <fullName evidence="2">Uncharacterized protein</fullName>
    </submittedName>
</protein>
<gene>
    <name evidence="2" type="ORF">AVDCRST_MAG59-2090</name>
</gene>
<accession>A0A6J4UPW1</accession>
<name>A0A6J4UPW1_9BACT</name>
<feature type="region of interest" description="Disordered" evidence="1">
    <location>
        <begin position="1"/>
        <end position="137"/>
    </location>
</feature>
<feature type="non-terminal residue" evidence="2">
    <location>
        <position position="137"/>
    </location>
</feature>
<dbReference type="AlphaFoldDB" id="A0A6J4UPW1"/>
<feature type="non-terminal residue" evidence="2">
    <location>
        <position position="1"/>
    </location>
</feature>